<evidence type="ECO:0000313" key="24">
    <source>
        <dbReference type="EMBL" id="KAJ8923010.1"/>
    </source>
</evidence>
<dbReference type="InterPro" id="IPR047843">
    <property type="entry name" value="WLS-like_TM"/>
</dbReference>
<keyword evidence="14 21" id="KW-0472">Membrane</keyword>
<evidence type="ECO:0000256" key="6">
    <source>
        <dbReference type="ARBA" id="ARBA00022473"/>
    </source>
</evidence>
<keyword evidence="8 21" id="KW-0812">Transmembrane</keyword>
<evidence type="ECO:0000256" key="1">
    <source>
        <dbReference type="ARBA" id="ARBA00004337"/>
    </source>
</evidence>
<feature type="transmembrane region" description="Helical" evidence="21">
    <location>
        <begin position="234"/>
        <end position="254"/>
    </location>
</feature>
<feature type="domain" description="Wntless-like transmembrane" evidence="22">
    <location>
        <begin position="228"/>
        <end position="500"/>
    </location>
</feature>
<comment type="caution">
    <text evidence="24">The sequence shown here is derived from an EMBL/GenBank/DDBJ whole genome shotgun (WGS) entry which is preliminary data.</text>
</comment>
<dbReference type="Pfam" id="PF06664">
    <property type="entry name" value="WLS-like_TM"/>
    <property type="match status" value="1"/>
</dbReference>
<evidence type="ECO:0000256" key="18">
    <source>
        <dbReference type="ARBA" id="ARBA00025880"/>
    </source>
</evidence>
<feature type="transmembrane region" description="Helical" evidence="21">
    <location>
        <begin position="431"/>
        <end position="455"/>
    </location>
</feature>
<dbReference type="GO" id="GO:0017147">
    <property type="term" value="F:Wnt-protein binding"/>
    <property type="evidence" value="ECO:0007669"/>
    <property type="project" value="InterPro"/>
</dbReference>
<keyword evidence="16" id="KW-0966">Cell projection</keyword>
<evidence type="ECO:0000256" key="19">
    <source>
        <dbReference type="ARBA" id="ARBA00034104"/>
    </source>
</evidence>
<keyword evidence="10" id="KW-0967">Endosome</keyword>
<protein>
    <recommendedName>
        <fullName evidence="5">Protein wntless</fullName>
    </recommendedName>
</protein>
<accession>A0AAV8W9V1</accession>
<dbReference type="GO" id="GO:0005789">
    <property type="term" value="C:endoplasmic reticulum membrane"/>
    <property type="evidence" value="ECO:0007669"/>
    <property type="project" value="UniProtKB-SubCell"/>
</dbReference>
<evidence type="ECO:0000313" key="25">
    <source>
        <dbReference type="Proteomes" id="UP001159042"/>
    </source>
</evidence>
<dbReference type="AlphaFoldDB" id="A0AAV8W9V1"/>
<gene>
    <name evidence="24" type="ORF">NQ315_001558</name>
</gene>
<name>A0AAV8W9V1_9CUCU</name>
<evidence type="ECO:0000256" key="12">
    <source>
        <dbReference type="ARBA" id="ARBA00023018"/>
    </source>
</evidence>
<feature type="transmembrane region" description="Helical" evidence="21">
    <location>
        <begin position="338"/>
        <end position="355"/>
    </location>
</feature>
<dbReference type="GO" id="GO:0042734">
    <property type="term" value="C:presynaptic membrane"/>
    <property type="evidence" value="ECO:0007669"/>
    <property type="project" value="UniProtKB-SubCell"/>
</dbReference>
<keyword evidence="6" id="KW-0217">Developmental protein</keyword>
<dbReference type="GO" id="GO:0007367">
    <property type="term" value="P:segment polarity determination"/>
    <property type="evidence" value="ECO:0007669"/>
    <property type="project" value="UniProtKB-KW"/>
</dbReference>
<feature type="transmembrane region" description="Helical" evidence="21">
    <location>
        <begin position="307"/>
        <end position="326"/>
    </location>
</feature>
<comment type="subcellular location">
    <subcellularLocation>
        <location evidence="2">Endoplasmic reticulum membrane</location>
        <topology evidence="2">Multi-pass membrane protein</topology>
    </subcellularLocation>
    <subcellularLocation>
        <location evidence="1">Endosome membrane</location>
        <topology evidence="1">Multi-pass membrane protein</topology>
    </subcellularLocation>
    <subcellularLocation>
        <location evidence="3">Golgi apparatus membrane</location>
        <topology evidence="3">Multi-pass membrane protein</topology>
    </subcellularLocation>
    <subcellularLocation>
        <location evidence="19">Postsynaptic cell membrane</location>
        <topology evidence="19">Multi-pass membrane protein</topology>
    </subcellularLocation>
    <subcellularLocation>
        <location evidence="20">Presynaptic cell membrane</location>
        <topology evidence="20">Multi-pass membrane protein</topology>
    </subcellularLocation>
</comment>
<evidence type="ECO:0000256" key="10">
    <source>
        <dbReference type="ARBA" id="ARBA00022753"/>
    </source>
</evidence>
<evidence type="ECO:0000256" key="15">
    <source>
        <dbReference type="ARBA" id="ARBA00023257"/>
    </source>
</evidence>
<evidence type="ECO:0000256" key="8">
    <source>
        <dbReference type="ARBA" id="ARBA00022692"/>
    </source>
</evidence>
<keyword evidence="13" id="KW-0333">Golgi apparatus</keyword>
<dbReference type="PANTHER" id="PTHR13449">
    <property type="entry name" value="INTEGRAL MEMBRANE PROTEIN GPR177"/>
    <property type="match status" value="1"/>
</dbReference>
<feature type="transmembrane region" description="Helical" evidence="21">
    <location>
        <begin position="380"/>
        <end position="404"/>
    </location>
</feature>
<feature type="transmembrane region" description="Helical" evidence="21">
    <location>
        <begin position="266"/>
        <end position="287"/>
    </location>
</feature>
<organism evidence="24 25">
    <name type="scientific">Exocentrus adspersus</name>
    <dbReference type="NCBI Taxonomy" id="1586481"/>
    <lineage>
        <taxon>Eukaryota</taxon>
        <taxon>Metazoa</taxon>
        <taxon>Ecdysozoa</taxon>
        <taxon>Arthropoda</taxon>
        <taxon>Hexapoda</taxon>
        <taxon>Insecta</taxon>
        <taxon>Pterygota</taxon>
        <taxon>Neoptera</taxon>
        <taxon>Endopterygota</taxon>
        <taxon>Coleoptera</taxon>
        <taxon>Polyphaga</taxon>
        <taxon>Cucujiformia</taxon>
        <taxon>Chrysomeloidea</taxon>
        <taxon>Cerambycidae</taxon>
        <taxon>Lamiinae</taxon>
        <taxon>Acanthocinini</taxon>
        <taxon>Exocentrus</taxon>
    </lineage>
</organism>
<comment type="subunit">
    <text evidence="18">Interacts with wg; in the Golgi. Interacts with Vps35, a component of the retromer complex; wls stability is regulated by Vps35.</text>
</comment>
<evidence type="ECO:0000256" key="7">
    <source>
        <dbReference type="ARBA" id="ARBA00022687"/>
    </source>
</evidence>
<evidence type="ECO:0000256" key="20">
    <source>
        <dbReference type="ARBA" id="ARBA00034107"/>
    </source>
</evidence>
<keyword evidence="25" id="KW-1185">Reference proteome</keyword>
<evidence type="ECO:0000256" key="2">
    <source>
        <dbReference type="ARBA" id="ARBA00004477"/>
    </source>
</evidence>
<dbReference type="InterPro" id="IPR053936">
    <property type="entry name" value="WLS_GOLD"/>
</dbReference>
<proteinExistence type="inferred from homology"/>
<dbReference type="Pfam" id="PF21883">
    <property type="entry name" value="WLS_GOLD"/>
    <property type="match status" value="1"/>
</dbReference>
<reference evidence="24 25" key="1">
    <citation type="journal article" date="2023" name="Insect Mol. Biol.">
        <title>Genome sequencing provides insights into the evolution of gene families encoding plant cell wall-degrading enzymes in longhorned beetles.</title>
        <authorList>
            <person name="Shin N.R."/>
            <person name="Okamura Y."/>
            <person name="Kirsch R."/>
            <person name="Pauchet Y."/>
        </authorList>
    </citation>
    <scope>NUCLEOTIDE SEQUENCE [LARGE SCALE GENOMIC DNA]</scope>
    <source>
        <strain evidence="24">EAD_L_NR</strain>
    </source>
</reference>
<evidence type="ECO:0000256" key="11">
    <source>
        <dbReference type="ARBA" id="ARBA00022989"/>
    </source>
</evidence>
<evidence type="ECO:0000256" key="16">
    <source>
        <dbReference type="ARBA" id="ARBA00023273"/>
    </source>
</evidence>
<dbReference type="GO" id="GO:0045211">
    <property type="term" value="C:postsynaptic membrane"/>
    <property type="evidence" value="ECO:0007669"/>
    <property type="project" value="UniProtKB-SubCell"/>
</dbReference>
<dbReference type="GO" id="GO:0016055">
    <property type="term" value="P:Wnt signaling pathway"/>
    <property type="evidence" value="ECO:0007669"/>
    <property type="project" value="UniProtKB-KW"/>
</dbReference>
<evidence type="ECO:0000256" key="17">
    <source>
        <dbReference type="ARBA" id="ARBA00025339"/>
    </source>
</evidence>
<feature type="domain" description="Wntless GOLD" evidence="23">
    <location>
        <begin position="48"/>
        <end position="226"/>
    </location>
</feature>
<dbReference type="InterPro" id="IPR009551">
    <property type="entry name" value="Wntless"/>
</dbReference>
<dbReference type="PANTHER" id="PTHR13449:SF2">
    <property type="entry name" value="PROTEIN WNTLESS HOMOLOG"/>
    <property type="match status" value="1"/>
</dbReference>
<dbReference type="GO" id="GO:0061355">
    <property type="term" value="P:Wnt protein secretion"/>
    <property type="evidence" value="ECO:0007669"/>
    <property type="project" value="TreeGrafter"/>
</dbReference>
<keyword evidence="7" id="KW-0879">Wnt signaling pathway</keyword>
<evidence type="ECO:0000256" key="21">
    <source>
        <dbReference type="SAM" id="Phobius"/>
    </source>
</evidence>
<keyword evidence="15" id="KW-0628">Postsynaptic cell membrane</keyword>
<keyword evidence="9" id="KW-0709">Segmentation polarity protein</keyword>
<dbReference type="GO" id="GO:0000139">
    <property type="term" value="C:Golgi membrane"/>
    <property type="evidence" value="ECO:0007669"/>
    <property type="project" value="UniProtKB-SubCell"/>
</dbReference>
<keyword evidence="11 21" id="KW-1133">Transmembrane helix</keyword>
<evidence type="ECO:0000256" key="9">
    <source>
        <dbReference type="ARBA" id="ARBA00022716"/>
    </source>
</evidence>
<dbReference type="GO" id="GO:0010008">
    <property type="term" value="C:endosome membrane"/>
    <property type="evidence" value="ECO:0007669"/>
    <property type="project" value="UniProtKB-SubCell"/>
</dbReference>
<keyword evidence="12" id="KW-0770">Synapse</keyword>
<evidence type="ECO:0000256" key="13">
    <source>
        <dbReference type="ARBA" id="ARBA00023034"/>
    </source>
</evidence>
<evidence type="ECO:0000256" key="14">
    <source>
        <dbReference type="ARBA" id="ARBA00023136"/>
    </source>
</evidence>
<sequence>MPGTILENLSGRKLSVLVVILLSAQLACFLIGLLSPSPATSQGILSTVCVDDNPDADNINRWFTKQCKEIHLNQEKATVGLDAKNLVFVVQMPRHDILDFSRWQQNLVGVLQIDVVYQVEQKLDPIIELTLDARLAYSDKTSTGGRTPWQYYAHAEEKRYMDCSFEDTTIKDKNGYPYNCSMVPLFELGAISHDYYLLNLRLPYNYTVQKNTGLGRIEDVYLHVIHMNGGFTKIWISLKTFFFPIIIAIMVWFWNRVHILNRTPALLEYMLMGLGGTLAFLNLPVEYLTLIFDMPYMLLLSDIRQGIFYAMLLSFWLVFAGEHMLIQDNGERNTLKMYWKHLSTIVIGCLCLLIFDLCERGVQLLNPFYSIWVTPIGTNLALSFIILAGISASLYFIFLCYMIWRVFKNMSIKRSILPSMSQARRLHYEGIIYRFNFLMLVTVVCAALTVVSFILSQVAEGQNKWDENMDLELTSALHTGVYGMWNVYICAMLILYAPSHKQWSADPICAEGEEVEFSRLPTEASPNEISSLTSFASKASIE</sequence>
<evidence type="ECO:0000256" key="5">
    <source>
        <dbReference type="ARBA" id="ARBA00015887"/>
    </source>
</evidence>
<dbReference type="GO" id="GO:0006886">
    <property type="term" value="P:intracellular protein transport"/>
    <property type="evidence" value="ECO:0007669"/>
    <property type="project" value="TreeGrafter"/>
</dbReference>
<evidence type="ECO:0000259" key="23">
    <source>
        <dbReference type="Pfam" id="PF21883"/>
    </source>
</evidence>
<feature type="transmembrane region" description="Helical" evidence="21">
    <location>
        <begin position="475"/>
        <end position="497"/>
    </location>
</feature>
<evidence type="ECO:0000256" key="3">
    <source>
        <dbReference type="ARBA" id="ARBA00004653"/>
    </source>
</evidence>
<comment type="function">
    <text evidence="17">A segment polarity gene required for wingless (wg)-dependent patterning processes, acting in both wg-sending cells and wg-target cells. In non-neuronal cells wls directs wg secretion. The wls traffic loop encompasses the Golgi, the cell surface, an endocytic compartment and a retrograde route leading back to the Golgi, and involves clathrin-mediated endocytosis and the retromer complex (a conserved protein complex consisting of Vps35 and Vps26). In neuronal cells (the larval motorneuron NMJ), the wg signal moves across the synapse via the release of wls-containing exosome-like vesicles. Postsynaptic wls is required for the trafficking of fz2 through the fz2-interacting protein Grip.</text>
</comment>
<evidence type="ECO:0000259" key="22">
    <source>
        <dbReference type="Pfam" id="PF06664"/>
    </source>
</evidence>
<dbReference type="EMBL" id="JANEYG010000005">
    <property type="protein sequence ID" value="KAJ8923010.1"/>
    <property type="molecule type" value="Genomic_DNA"/>
</dbReference>
<dbReference type="Proteomes" id="UP001159042">
    <property type="component" value="Unassembled WGS sequence"/>
</dbReference>
<evidence type="ECO:0000256" key="4">
    <source>
        <dbReference type="ARBA" id="ARBA00008148"/>
    </source>
</evidence>
<comment type="similarity">
    <text evidence="4">Belongs to the wntless family.</text>
</comment>